<feature type="domain" description="TonB-dependent receptor plug" evidence="15">
    <location>
        <begin position="47"/>
        <end position="153"/>
    </location>
</feature>
<protein>
    <submittedName>
        <fullName evidence="16">TonB-dependent receptor</fullName>
    </submittedName>
</protein>
<evidence type="ECO:0000256" key="3">
    <source>
        <dbReference type="ARBA" id="ARBA00022452"/>
    </source>
</evidence>
<dbReference type="InterPro" id="IPR012910">
    <property type="entry name" value="Plug_dom"/>
</dbReference>
<dbReference type="CDD" id="cd01347">
    <property type="entry name" value="ligand_gated_channel"/>
    <property type="match status" value="1"/>
</dbReference>
<comment type="caution">
    <text evidence="16">The sequence shown here is derived from an EMBL/GenBank/DDBJ whole genome shotgun (WGS) entry which is preliminary data.</text>
</comment>
<dbReference type="Pfam" id="PF00593">
    <property type="entry name" value="TonB_dep_Rec_b-barrel"/>
    <property type="match status" value="1"/>
</dbReference>
<dbReference type="PANTHER" id="PTHR32552:SF81">
    <property type="entry name" value="TONB-DEPENDENT OUTER MEMBRANE RECEPTOR"/>
    <property type="match status" value="1"/>
</dbReference>
<keyword evidence="8 12" id="KW-0798">TonB box</keyword>
<feature type="chain" id="PRO_5047095226" evidence="13">
    <location>
        <begin position="24"/>
        <end position="700"/>
    </location>
</feature>
<comment type="similarity">
    <text evidence="11 12">Belongs to the TonB-dependent receptor family.</text>
</comment>
<dbReference type="InterPro" id="IPR036942">
    <property type="entry name" value="Beta-barrel_TonB_sf"/>
</dbReference>
<keyword evidence="17" id="KW-1185">Reference proteome</keyword>
<keyword evidence="4" id="KW-0410">Iron transport</keyword>
<evidence type="ECO:0000313" key="16">
    <source>
        <dbReference type="EMBL" id="MBY8823870.1"/>
    </source>
</evidence>
<dbReference type="Proteomes" id="UP000706039">
    <property type="component" value="Unassembled WGS sequence"/>
</dbReference>
<keyword evidence="16" id="KW-0675">Receptor</keyword>
<evidence type="ECO:0000256" key="10">
    <source>
        <dbReference type="ARBA" id="ARBA00023237"/>
    </source>
</evidence>
<evidence type="ECO:0000256" key="2">
    <source>
        <dbReference type="ARBA" id="ARBA00022448"/>
    </source>
</evidence>
<keyword evidence="10 11" id="KW-0998">Cell outer membrane</keyword>
<evidence type="ECO:0000256" key="7">
    <source>
        <dbReference type="ARBA" id="ARBA00023065"/>
    </source>
</evidence>
<dbReference type="PANTHER" id="PTHR32552">
    <property type="entry name" value="FERRICHROME IRON RECEPTOR-RELATED"/>
    <property type="match status" value="1"/>
</dbReference>
<dbReference type="RefSeq" id="WP_222990980.1">
    <property type="nucleotide sequence ID" value="NZ_JAINVV010000008.1"/>
</dbReference>
<keyword evidence="2 11" id="KW-0813">Transport</keyword>
<proteinExistence type="inferred from homology"/>
<evidence type="ECO:0000256" key="13">
    <source>
        <dbReference type="SAM" id="SignalP"/>
    </source>
</evidence>
<keyword evidence="13" id="KW-0732">Signal</keyword>
<keyword evidence="6" id="KW-0408">Iron</keyword>
<reference evidence="16 17" key="1">
    <citation type="submission" date="2021-08" db="EMBL/GenBank/DDBJ databases">
        <authorList>
            <person name="Tuo L."/>
        </authorList>
    </citation>
    <scope>NUCLEOTIDE SEQUENCE [LARGE SCALE GENOMIC DNA]</scope>
    <source>
        <strain evidence="16 17">JCM 31229</strain>
    </source>
</reference>
<sequence>MRFTTLLATGCAAAAFLSVPATAQDAPAAEAADQDIIVTARQREESLKDVPIAVTALSGDMLKQQQINTVKDIAAFAPGLNINSDSVGRAFVSMRGIGTTLIDTVQPGVGIFIDGIYQPNTSYLNSPIVDVSRIEVLRGPQGTLFGNNTLGGAINVITRQPGNQWEGRMDGALAGSDDYRSISASIGGPIVEDVLQVRIGGAYHHQDGFQENLLAGGKQNPLTQKTVNGTVRLKPAQWAQFTLNANYDRVSGGNTPYLNVAGPTDYRLDGSTNQLNRATITYKGVNLKGEFDADAINTRITVVGAYNRRDVVSAGDGDHSPIDFLRTSGRSKLVTRTGELRFDTQWSDSISTLIGVFASKSTTDASAVNTIVPLGLSAPSAAFTENKSQAVFGTIFAKLTDTLDLAVGGRYDHQTLDVSTATTAPTYRASEFQPRVTLSNRWSSDFMTYASVARGVRGGGQNGPGAPNLIYRGDDVWTYELGTKLSSADRRFSLDAAIFYNDYRNFIGQNSLAPNTSGVGFVAINLNTGTVESYGIEAEASYRVTDNWRLSASATLLHARITDDSQYFATTGFHVSTDRIIFTPDWNFNIGTNYTVPLGENALIFDANIVAKGSRVGSSLDPNVAPRLSSYHLVNGSITFRLGDHFDIAGFATNLFNAKYIESYIDRSVLLRAGLPAPIAQNLAIQGNRRRIGVRATARF</sequence>
<evidence type="ECO:0000256" key="8">
    <source>
        <dbReference type="ARBA" id="ARBA00023077"/>
    </source>
</evidence>
<evidence type="ECO:0000256" key="12">
    <source>
        <dbReference type="RuleBase" id="RU003357"/>
    </source>
</evidence>
<dbReference type="EMBL" id="JAINVV010000008">
    <property type="protein sequence ID" value="MBY8823870.1"/>
    <property type="molecule type" value="Genomic_DNA"/>
</dbReference>
<organism evidence="16 17">
    <name type="scientific">Sphingomonas colocasiae</name>
    <dbReference type="NCBI Taxonomy" id="1848973"/>
    <lineage>
        <taxon>Bacteria</taxon>
        <taxon>Pseudomonadati</taxon>
        <taxon>Pseudomonadota</taxon>
        <taxon>Alphaproteobacteria</taxon>
        <taxon>Sphingomonadales</taxon>
        <taxon>Sphingomonadaceae</taxon>
        <taxon>Sphingomonas</taxon>
    </lineage>
</organism>
<keyword evidence="7" id="KW-0406">Ion transport</keyword>
<dbReference type="InterPro" id="IPR039426">
    <property type="entry name" value="TonB-dep_rcpt-like"/>
</dbReference>
<evidence type="ECO:0000313" key="17">
    <source>
        <dbReference type="Proteomes" id="UP000706039"/>
    </source>
</evidence>
<dbReference type="PROSITE" id="PS52016">
    <property type="entry name" value="TONB_DEPENDENT_REC_3"/>
    <property type="match status" value="1"/>
</dbReference>
<feature type="signal peptide" evidence="13">
    <location>
        <begin position="1"/>
        <end position="23"/>
    </location>
</feature>
<keyword evidence="9 11" id="KW-0472">Membrane</keyword>
<comment type="subcellular location">
    <subcellularLocation>
        <location evidence="1 11">Cell outer membrane</location>
        <topology evidence="1 11">Multi-pass membrane protein</topology>
    </subcellularLocation>
</comment>
<evidence type="ECO:0000259" key="15">
    <source>
        <dbReference type="Pfam" id="PF07715"/>
    </source>
</evidence>
<evidence type="ECO:0000256" key="9">
    <source>
        <dbReference type="ARBA" id="ARBA00023136"/>
    </source>
</evidence>
<dbReference type="InterPro" id="IPR000531">
    <property type="entry name" value="Beta-barrel_TonB"/>
</dbReference>
<name>A0ABS7PRB1_9SPHN</name>
<accession>A0ABS7PRB1</accession>
<evidence type="ECO:0000256" key="6">
    <source>
        <dbReference type="ARBA" id="ARBA00023004"/>
    </source>
</evidence>
<keyword evidence="3 11" id="KW-1134">Transmembrane beta strand</keyword>
<dbReference type="SUPFAM" id="SSF56935">
    <property type="entry name" value="Porins"/>
    <property type="match status" value="1"/>
</dbReference>
<keyword evidence="5 11" id="KW-0812">Transmembrane</keyword>
<dbReference type="Gene3D" id="2.40.170.20">
    <property type="entry name" value="TonB-dependent receptor, beta-barrel domain"/>
    <property type="match status" value="1"/>
</dbReference>
<evidence type="ECO:0000256" key="1">
    <source>
        <dbReference type="ARBA" id="ARBA00004571"/>
    </source>
</evidence>
<evidence type="ECO:0000259" key="14">
    <source>
        <dbReference type="Pfam" id="PF00593"/>
    </source>
</evidence>
<feature type="domain" description="TonB-dependent receptor-like beta-barrel" evidence="14">
    <location>
        <begin position="238"/>
        <end position="655"/>
    </location>
</feature>
<dbReference type="Pfam" id="PF07715">
    <property type="entry name" value="Plug"/>
    <property type="match status" value="1"/>
</dbReference>
<gene>
    <name evidence="16" type="ORF">K7G82_16315</name>
</gene>
<evidence type="ECO:0000256" key="5">
    <source>
        <dbReference type="ARBA" id="ARBA00022692"/>
    </source>
</evidence>
<evidence type="ECO:0000256" key="11">
    <source>
        <dbReference type="PROSITE-ProRule" id="PRU01360"/>
    </source>
</evidence>
<evidence type="ECO:0000256" key="4">
    <source>
        <dbReference type="ARBA" id="ARBA00022496"/>
    </source>
</evidence>